<name>A0A6G8RSL4_9GAMM</name>
<accession>A0A6G8RSL4</accession>
<dbReference type="InterPro" id="IPR000182">
    <property type="entry name" value="GNAT_dom"/>
</dbReference>
<dbReference type="Pfam" id="PF13673">
    <property type="entry name" value="Acetyltransf_10"/>
    <property type="match status" value="1"/>
</dbReference>
<dbReference type="CDD" id="cd04301">
    <property type="entry name" value="NAT_SF"/>
    <property type="match status" value="1"/>
</dbReference>
<protein>
    <submittedName>
        <fullName evidence="2">GNAT family N-acetyltransferase</fullName>
    </submittedName>
</protein>
<proteinExistence type="predicted"/>
<dbReference type="InterPro" id="IPR016181">
    <property type="entry name" value="Acyl_CoA_acyltransferase"/>
</dbReference>
<dbReference type="GO" id="GO:0016747">
    <property type="term" value="F:acyltransferase activity, transferring groups other than amino-acyl groups"/>
    <property type="evidence" value="ECO:0007669"/>
    <property type="project" value="InterPro"/>
</dbReference>
<dbReference type="EMBL" id="CP049801">
    <property type="protein sequence ID" value="QIO04922.1"/>
    <property type="molecule type" value="Genomic_DNA"/>
</dbReference>
<dbReference type="PANTHER" id="PTHR43451:SF1">
    <property type="entry name" value="ACETYLTRANSFERASE"/>
    <property type="match status" value="1"/>
</dbReference>
<evidence type="ECO:0000313" key="3">
    <source>
        <dbReference type="Proteomes" id="UP000502297"/>
    </source>
</evidence>
<dbReference type="SUPFAM" id="SSF55729">
    <property type="entry name" value="Acyl-CoA N-acyltransferases (Nat)"/>
    <property type="match status" value="1"/>
</dbReference>
<dbReference type="Gene3D" id="3.40.630.30">
    <property type="match status" value="1"/>
</dbReference>
<gene>
    <name evidence="2" type="ORF">G8E00_02525</name>
</gene>
<dbReference type="KEGG" id="asha:G8E00_02525"/>
<dbReference type="AlphaFoldDB" id="A0A6G8RSL4"/>
<dbReference type="Proteomes" id="UP000502297">
    <property type="component" value="Chromosome"/>
</dbReference>
<keyword evidence="2" id="KW-0808">Transferase</keyword>
<evidence type="ECO:0000259" key="1">
    <source>
        <dbReference type="PROSITE" id="PS51186"/>
    </source>
</evidence>
<dbReference type="InterPro" id="IPR052564">
    <property type="entry name" value="N-acetyltrans/Recomb-assoc"/>
</dbReference>
<keyword evidence="3" id="KW-1185">Reference proteome</keyword>
<sequence length="144" mass="16655">MIRQATAQDLNQILALIHPFIDDFAVDDEGREKFSLQMIQQLIEQPDIHYFVYLQASEIVGVMAYREPAHIVHFFVKEEQQGQGIGRALWNHVQVVINRVDTQIITVNSSCFAEKIYKKMGFESVSEVIEAHGLRFIKMQKHIV</sequence>
<dbReference type="PROSITE" id="PS51186">
    <property type="entry name" value="GNAT"/>
    <property type="match status" value="1"/>
</dbReference>
<feature type="domain" description="N-acetyltransferase" evidence="1">
    <location>
        <begin position="1"/>
        <end position="144"/>
    </location>
</feature>
<dbReference type="PANTHER" id="PTHR43451">
    <property type="entry name" value="ACETYLTRANSFERASE (GNAT) FAMILY PROTEIN"/>
    <property type="match status" value="1"/>
</dbReference>
<dbReference type="RefSeq" id="WP_166221767.1">
    <property type="nucleotide sequence ID" value="NZ_CP049801.1"/>
</dbReference>
<organism evidence="2 3">
    <name type="scientific">Acinetobacter shaoyimingii</name>
    <dbReference type="NCBI Taxonomy" id="2715164"/>
    <lineage>
        <taxon>Bacteria</taxon>
        <taxon>Pseudomonadati</taxon>
        <taxon>Pseudomonadota</taxon>
        <taxon>Gammaproteobacteria</taxon>
        <taxon>Moraxellales</taxon>
        <taxon>Moraxellaceae</taxon>
        <taxon>Acinetobacter</taxon>
    </lineage>
</organism>
<evidence type="ECO:0000313" key="2">
    <source>
        <dbReference type="EMBL" id="QIO04922.1"/>
    </source>
</evidence>
<reference evidence="2 3" key="1">
    <citation type="submission" date="2020-03" db="EMBL/GenBank/DDBJ databases">
        <authorList>
            <person name="Zhu W."/>
        </authorList>
    </citation>
    <scope>NUCLEOTIDE SEQUENCE [LARGE SCALE GENOMIC DNA]</scope>
    <source>
        <strain evidence="2 3">323-1</strain>
    </source>
</reference>